<name>S4RPI1_PETMA</name>
<evidence type="ECO:0000256" key="5">
    <source>
        <dbReference type="SAM" id="Phobius"/>
    </source>
</evidence>
<reference evidence="6" key="1">
    <citation type="submission" date="2025-08" db="UniProtKB">
        <authorList>
            <consortium name="Ensembl"/>
        </authorList>
    </citation>
    <scope>IDENTIFICATION</scope>
</reference>
<dbReference type="Ensembl" id="ENSPMAT00000007149.1">
    <property type="protein sequence ID" value="ENSPMAP00000007117.1"/>
    <property type="gene ID" value="ENSPMAG00000006467.1"/>
</dbReference>
<dbReference type="GO" id="GO:0007189">
    <property type="term" value="P:adenylate cyclase-activating G protein-coupled receptor signaling pathway"/>
    <property type="evidence" value="ECO:0007669"/>
    <property type="project" value="TreeGrafter"/>
</dbReference>
<reference evidence="6" key="2">
    <citation type="submission" date="2025-09" db="UniProtKB">
        <authorList>
            <consortium name="Ensembl"/>
        </authorList>
    </citation>
    <scope>IDENTIFICATION</scope>
</reference>
<protein>
    <recommendedName>
        <fullName evidence="7">G-protein coupled receptors family 2 profile 2 domain-containing protein</fullName>
    </recommendedName>
</protein>
<evidence type="ECO:0000256" key="2">
    <source>
        <dbReference type="ARBA" id="ARBA00022692"/>
    </source>
</evidence>
<sequence length="152" mass="16704">MVIGILVFNKLVTRNGVPDKIRKDAPHRHPGEQPNGSTLRCSKCGAMSSSSLRDSTHSNAMASLWSSCVVLPLLALTWMSAVLAITDRRSSLFQVLFSVFDSLQGLVITAVHCFLRREVQVAIRRRLRGCQGEVNDCSVNLPNGHSVMMVNI</sequence>
<keyword evidence="2 5" id="KW-0812">Transmembrane</keyword>
<proteinExistence type="predicted"/>
<evidence type="ECO:0000256" key="3">
    <source>
        <dbReference type="ARBA" id="ARBA00022989"/>
    </source>
</evidence>
<dbReference type="PANTHER" id="PTHR12011:SF471">
    <property type="entry name" value="G-PROTEIN COUPLED RECEPTORS FAMILY 2 PROFILE 2 DOMAIN-CONTAINING PROTEIN"/>
    <property type="match status" value="1"/>
</dbReference>
<dbReference type="STRING" id="7757.ENSPMAP00000007117"/>
<keyword evidence="4 5" id="KW-0472">Membrane</keyword>
<dbReference type="HOGENOM" id="CLU_1726550_0_0_1"/>
<feature type="transmembrane region" description="Helical" evidence="5">
    <location>
        <begin position="62"/>
        <end position="86"/>
    </location>
</feature>
<keyword evidence="3 5" id="KW-1133">Transmembrane helix</keyword>
<dbReference type="GO" id="GO:0004930">
    <property type="term" value="F:G protein-coupled receptor activity"/>
    <property type="evidence" value="ECO:0007669"/>
    <property type="project" value="InterPro"/>
</dbReference>
<evidence type="ECO:0000256" key="1">
    <source>
        <dbReference type="ARBA" id="ARBA00004141"/>
    </source>
</evidence>
<dbReference type="GeneTree" id="ENSGT00940000155081"/>
<dbReference type="PANTHER" id="PTHR12011">
    <property type="entry name" value="ADHESION G-PROTEIN COUPLED RECEPTOR"/>
    <property type="match status" value="1"/>
</dbReference>
<evidence type="ECO:0000313" key="6">
    <source>
        <dbReference type="Ensembl" id="ENSPMAP00000007117.1"/>
    </source>
</evidence>
<dbReference type="GO" id="GO:0005886">
    <property type="term" value="C:plasma membrane"/>
    <property type="evidence" value="ECO:0007669"/>
    <property type="project" value="TreeGrafter"/>
</dbReference>
<dbReference type="Pfam" id="PF00002">
    <property type="entry name" value="7tm_2"/>
    <property type="match status" value="1"/>
</dbReference>
<comment type="subcellular location">
    <subcellularLocation>
        <location evidence="1">Membrane</location>
        <topology evidence="1">Multi-pass membrane protein</topology>
    </subcellularLocation>
</comment>
<accession>S4RPI1</accession>
<evidence type="ECO:0000256" key="4">
    <source>
        <dbReference type="ARBA" id="ARBA00023136"/>
    </source>
</evidence>
<dbReference type="InterPro" id="IPR000832">
    <property type="entry name" value="GPCR_2_secretin-like"/>
</dbReference>
<organism evidence="6">
    <name type="scientific">Petromyzon marinus</name>
    <name type="common">Sea lamprey</name>
    <dbReference type="NCBI Taxonomy" id="7757"/>
    <lineage>
        <taxon>Eukaryota</taxon>
        <taxon>Metazoa</taxon>
        <taxon>Chordata</taxon>
        <taxon>Craniata</taxon>
        <taxon>Vertebrata</taxon>
        <taxon>Cyclostomata</taxon>
        <taxon>Hyperoartia</taxon>
        <taxon>Petromyzontiformes</taxon>
        <taxon>Petromyzontidae</taxon>
        <taxon>Petromyzon</taxon>
    </lineage>
</organism>
<dbReference type="Gene3D" id="1.20.1070.10">
    <property type="entry name" value="Rhodopsin 7-helix transmembrane proteins"/>
    <property type="match status" value="1"/>
</dbReference>
<feature type="transmembrane region" description="Helical" evidence="5">
    <location>
        <begin position="92"/>
        <end position="115"/>
    </location>
</feature>
<evidence type="ECO:0008006" key="7">
    <source>
        <dbReference type="Google" id="ProtNLM"/>
    </source>
</evidence>
<dbReference type="AlphaFoldDB" id="S4RPI1"/>